<comment type="caution">
    <text evidence="1">The sequence shown here is derived from an EMBL/GenBank/DDBJ whole genome shotgun (WGS) entry which is preliminary data.</text>
</comment>
<evidence type="ECO:0000313" key="2">
    <source>
        <dbReference type="Proteomes" id="UP000244446"/>
    </source>
</evidence>
<sequence length="109" mass="12322">MDITFPRPRDNEPFAWGLSGPEPVQIWERFSSAYEAQLERLVSTLSDLGFSPAIGGSGSEDGEYVRAEYEGNSRIVFFHHLEDPADARFISSLDDRALRDWIVETWIGA</sequence>
<gene>
    <name evidence="1" type="ORF">DC366_14820</name>
</gene>
<dbReference type="OrthoDB" id="7777716at2"/>
<accession>A0A2T7G435</accession>
<dbReference type="EMBL" id="QCYH01000010">
    <property type="protein sequence ID" value="PVA09179.1"/>
    <property type="molecule type" value="Genomic_DNA"/>
</dbReference>
<dbReference type="Proteomes" id="UP000244446">
    <property type="component" value="Unassembled WGS sequence"/>
</dbReference>
<protein>
    <submittedName>
        <fullName evidence="1">Uncharacterized protein</fullName>
    </submittedName>
</protein>
<dbReference type="AlphaFoldDB" id="A0A2T7G435"/>
<evidence type="ECO:0000313" key="1">
    <source>
        <dbReference type="EMBL" id="PVA09179.1"/>
    </source>
</evidence>
<name>A0A2T7G435_9RHOB</name>
<dbReference type="RefSeq" id="WP_108693016.1">
    <property type="nucleotide sequence ID" value="NZ_QCYH01000010.1"/>
</dbReference>
<keyword evidence="2" id="KW-1185">Reference proteome</keyword>
<proteinExistence type="predicted"/>
<organism evidence="1 2">
    <name type="scientific">Pelagivirga sediminicola</name>
    <dbReference type="NCBI Taxonomy" id="2170575"/>
    <lineage>
        <taxon>Bacteria</taxon>
        <taxon>Pseudomonadati</taxon>
        <taxon>Pseudomonadota</taxon>
        <taxon>Alphaproteobacteria</taxon>
        <taxon>Rhodobacterales</taxon>
        <taxon>Paracoccaceae</taxon>
        <taxon>Pelagivirga</taxon>
    </lineage>
</organism>
<reference evidence="1 2" key="1">
    <citation type="submission" date="2018-04" db="EMBL/GenBank/DDBJ databases">
        <title>Pelagivirga bohaiensis gen. nov., sp. nov., a bacterium isolated from the Bohai Sea.</title>
        <authorList>
            <person name="Ji X."/>
        </authorList>
    </citation>
    <scope>NUCLEOTIDE SEQUENCE [LARGE SCALE GENOMIC DNA]</scope>
    <source>
        <strain evidence="1 2">BH-SD19</strain>
    </source>
</reference>